<dbReference type="AlphaFoldDB" id="A0A0H3FP75"/>
<reference evidence="2 3" key="1">
    <citation type="journal article" date="2012" name="J. Bacteriol.">
        <title>Complete genome sequence of Enterobacter aerogenes KCTC 2190.</title>
        <authorList>
            <person name="Shin S.H."/>
            <person name="Kim S."/>
            <person name="Kim J.Y."/>
            <person name="Lee S."/>
            <person name="Um Y."/>
            <person name="Oh M.K."/>
            <person name="Kim Y.R."/>
            <person name="Lee J."/>
            <person name="Yang K.S."/>
        </authorList>
    </citation>
    <scope>NUCLEOTIDE SEQUENCE [LARGE SCALE GENOMIC DNA]</scope>
    <source>
        <strain evidence="2 3">KCTC 2190</strain>
    </source>
</reference>
<sequence>MRSRFAVLAGLLSVPYAHADLQAKPHTGVAGIDFESQLGYDIGYDDNVTWQRYDQNKIGSSYQNIKPVVKAIGERYEDRYLLMYSGDYRNYGNDSADNRNNHFFMFNGKWRFGSMHGLSLDLDETLGHEERGRDTTEGFLPEQFKEFGINKPIGTRFFNSELRYSYGAPEGRGKVEVALLHKQLRFRDLDSIKDASDDFNYYMHDQEWHENSLVAEVFDQKAKTLRYRYSFITNQRRYELNPLKDSNEYYLLVGMKNRLSGKTEINGNVAWLYKDFIHNPDSQGFNGLNWDINADWKPLEQMKVNLHSSQRIKDPTDSGGYILVSNFGVGYEHHWLVDRFSTLVDYSYITEDYKHQSNKRKDKSNLLSLTFNYDFRPSVNFKLKLQWNTMHSNKDTDTFYIGPDYSHAVDRTLGYDDSAIIFMTQVQL</sequence>
<dbReference type="EMBL" id="CP002824">
    <property type="protein sequence ID" value="AEG97317.1"/>
    <property type="molecule type" value="Genomic_DNA"/>
</dbReference>
<evidence type="ECO:0000256" key="1">
    <source>
        <dbReference type="SAM" id="SignalP"/>
    </source>
</evidence>
<keyword evidence="1" id="KW-0732">Signal</keyword>
<organism evidence="2 3">
    <name type="scientific">Klebsiella aerogenes (strain ATCC 13048 / DSM 30053 / CCUG 1429 / JCM 1235 / KCTC 2190 / NBRC 13534 / NCIMB 10102 / NCTC 10006 / CDC 819-56)</name>
    <name type="common">Enterobacter aerogenes</name>
    <dbReference type="NCBI Taxonomy" id="1028307"/>
    <lineage>
        <taxon>Bacteria</taxon>
        <taxon>Pseudomonadati</taxon>
        <taxon>Pseudomonadota</taxon>
        <taxon>Gammaproteobacteria</taxon>
        <taxon>Enterobacterales</taxon>
        <taxon>Enterobacteriaceae</taxon>
        <taxon>Klebsiella/Raoultella group</taxon>
        <taxon>Klebsiella</taxon>
    </lineage>
</organism>
<dbReference type="OrthoDB" id="5913083at2"/>
<dbReference type="InterPro" id="IPR018759">
    <property type="entry name" value="BBP2_2"/>
</dbReference>
<evidence type="ECO:0000313" key="3">
    <source>
        <dbReference type="Proteomes" id="UP000008881"/>
    </source>
</evidence>
<dbReference type="RefSeq" id="WP_015704488.1">
    <property type="nucleotide sequence ID" value="NC_015663.1"/>
</dbReference>
<gene>
    <name evidence="2" type="ordered locus">EAE_12015</name>
</gene>
<feature type="signal peptide" evidence="1">
    <location>
        <begin position="1"/>
        <end position="19"/>
    </location>
</feature>
<protein>
    <submittedName>
        <fullName evidence="2">Capsular polysaccharide synthesis protein CpsB</fullName>
    </submittedName>
</protein>
<dbReference type="HOGENOM" id="CLU_052040_1_0_6"/>
<dbReference type="KEGG" id="eae:EAE_12015"/>
<evidence type="ECO:0000313" key="2">
    <source>
        <dbReference type="EMBL" id="AEG97317.1"/>
    </source>
</evidence>
<dbReference type="eggNOG" id="COG5338">
    <property type="taxonomic scope" value="Bacteria"/>
</dbReference>
<dbReference type="PATRIC" id="fig|1028307.3.peg.2399"/>
<dbReference type="Proteomes" id="UP000008881">
    <property type="component" value="Chromosome"/>
</dbReference>
<feature type="chain" id="PRO_5002609288" evidence="1">
    <location>
        <begin position="20"/>
        <end position="428"/>
    </location>
</feature>
<keyword evidence="3" id="KW-1185">Reference proteome</keyword>
<dbReference type="Pfam" id="PF10082">
    <property type="entry name" value="BBP2_2"/>
    <property type="match status" value="1"/>
</dbReference>
<dbReference type="GeneID" id="93310587"/>
<proteinExistence type="predicted"/>
<accession>A0A0H3FP75</accession>
<name>A0A0H3FP75_KLEAK</name>